<evidence type="ECO:0000313" key="6">
    <source>
        <dbReference type="Proteomes" id="UP000654075"/>
    </source>
</evidence>
<evidence type="ECO:0000313" key="5">
    <source>
        <dbReference type="EMBL" id="CAE8608217.1"/>
    </source>
</evidence>
<reference evidence="5" key="1">
    <citation type="submission" date="2021-02" db="EMBL/GenBank/DDBJ databases">
        <authorList>
            <person name="Dougan E. K."/>
            <person name="Rhodes N."/>
            <person name="Thang M."/>
            <person name="Chan C."/>
        </authorList>
    </citation>
    <scope>NUCLEOTIDE SEQUENCE</scope>
</reference>
<dbReference type="Proteomes" id="UP000654075">
    <property type="component" value="Unassembled WGS sequence"/>
</dbReference>
<dbReference type="Gene3D" id="3.90.25.10">
    <property type="entry name" value="UDP-galactose 4-epimerase, domain 1"/>
    <property type="match status" value="1"/>
</dbReference>
<dbReference type="EMBL" id="CAJNNV010022598">
    <property type="protein sequence ID" value="CAE8608217.1"/>
    <property type="molecule type" value="Genomic_DNA"/>
</dbReference>
<protein>
    <recommendedName>
        <fullName evidence="4">NAD-dependent epimerase/dehydratase domain-containing protein</fullName>
    </recommendedName>
</protein>
<evidence type="ECO:0000256" key="3">
    <source>
        <dbReference type="SAM" id="MobiDB-lite"/>
    </source>
</evidence>
<feature type="region of interest" description="Disordered" evidence="3">
    <location>
        <begin position="883"/>
        <end position="904"/>
    </location>
</feature>
<dbReference type="Gene3D" id="3.40.50.720">
    <property type="entry name" value="NAD(P)-binding Rossmann-like Domain"/>
    <property type="match status" value="1"/>
</dbReference>
<dbReference type="Pfam" id="PF01370">
    <property type="entry name" value="Epimerase"/>
    <property type="match status" value="1"/>
</dbReference>
<proteinExistence type="inferred from homology"/>
<comment type="caution">
    <text evidence="5">The sequence shown here is derived from an EMBL/GenBank/DDBJ whole genome shotgun (WGS) entry which is preliminary data.</text>
</comment>
<organism evidence="5 6">
    <name type="scientific">Polarella glacialis</name>
    <name type="common">Dinoflagellate</name>
    <dbReference type="NCBI Taxonomy" id="89957"/>
    <lineage>
        <taxon>Eukaryota</taxon>
        <taxon>Sar</taxon>
        <taxon>Alveolata</taxon>
        <taxon>Dinophyceae</taxon>
        <taxon>Suessiales</taxon>
        <taxon>Suessiaceae</taxon>
        <taxon>Polarella</taxon>
    </lineage>
</organism>
<dbReference type="PRINTS" id="PR01713">
    <property type="entry name" value="NUCEPIMERASE"/>
</dbReference>
<evidence type="ECO:0000259" key="4">
    <source>
        <dbReference type="Pfam" id="PF01370"/>
    </source>
</evidence>
<evidence type="ECO:0000256" key="2">
    <source>
        <dbReference type="ARBA" id="ARBA00023027"/>
    </source>
</evidence>
<gene>
    <name evidence="5" type="ORF">PGLA1383_LOCUS26090</name>
</gene>
<dbReference type="InterPro" id="IPR036291">
    <property type="entry name" value="NAD(P)-bd_dom_sf"/>
</dbReference>
<feature type="domain" description="NAD-dependent epimerase/dehydratase" evidence="4">
    <location>
        <begin position="3"/>
        <end position="236"/>
    </location>
</feature>
<dbReference type="AlphaFoldDB" id="A0A813F6Q7"/>
<dbReference type="OrthoDB" id="202470at2759"/>
<dbReference type="PANTHER" id="PTHR43574">
    <property type="entry name" value="EPIMERASE-RELATED"/>
    <property type="match status" value="1"/>
</dbReference>
<comment type="similarity">
    <text evidence="1">Belongs to the NAD(P)-dependent epimerase/dehydratase family.</text>
</comment>
<accession>A0A813F6Q7</accession>
<keyword evidence="2" id="KW-0520">NAD</keyword>
<sequence>MKVLLTGGAGFIGGHTAERLLKRGDDVVIIDNLTTYYDVALKRECLEILNKCGPGKVTFKEVDLVNRDAVRAIFEEHRPDVVCHLAAQAGVRYSIEHVDENVATNIMGTTNILECARDFKPRNVVCASSSSVYGESSVAPFSEDQICDKPISPYAATKRACELFGHTFHHLYKTPITMLRFFTVYGPRGRPDMAAFKFIDKINKGEAIDKYGDGSMIREFTYIDDIVDGVITAIDTISPFEVIVRRVLLVRLCVFITGSGPHAARWETAIEATWGSDWSFFVDFGEEQDLGSSDGLQNSTEPGLRAARRLRRLRLSDESARGRGNAWSKAVSLWEGVAQRLRGRNASRSDDPEDVLSSCEWLMHVDGSLIYMNGGDQRGQGQSYGGGLPLSEFNKLVPPGWRPGIPGYPIKLFFERLKLWYRVTDSAEAQLGILVAGRLQGAPQKIALRLRLPRPVAAGGGYDIGDEALIRLSQEQVIDPANNAIVQEYIPSGLQFLCQALRAIYGLQDQDRTTVALDSFYEFKRGHLGLAEFAQEFDHRYESAEDEAGLQMNDTGKTYFFADIKLQMRGDMSRYQEIRTLVLKLARANDKDKETLNMYQDQTDFNYRVNLDETNGNYYGSWHDPTTGEIIEYDYGANTSDDMYYGDYDCVYDGEYSDYDGAGYDDDWYGDDGWQDEVYHGDFPLEEWTWPASAPDSTSVSTAETTLLDVDPSYWKGQTKGKGKGFGAKGKGPSGGSASGIGCATCGSRWHSSLDCPLNDPSKGDQGKGKGGKDYHYENFWKGKGKGKKGGKSKGFGKVWSKGFGKYRPSFGSGKGYGKYSGGYGKSYGKSYGKGKFKGGYGGFRYSSPYNFTAFQDYEVQEAPEHAPTIAFKADGSGTQYYDFEDEKPSSSTRPPPQSTTEPMIDTAGNFGYNDGYGELDTATAPVPDVRVNSLSFLVGTCSSAFPTDNEDWSSLYHSVRGVKRHGLLIDPGAASGLIGSDTLKEFRDEILLPLGVDIICRPTTQNVSGISGKPEPALSRVTMPIFPGIKSSTFTADVIGKQGSKCPALLPNPSMRAANMGLLTNFCENGDGMLIVHDNGKRLLYRCLLAESGHYILPTDNVKNNNNVDKEATRKASAFYAAVLQDATQQWSDISSVYLAVDKAAVADSVTDHAPPSTRST</sequence>
<keyword evidence="6" id="KW-1185">Reference proteome</keyword>
<name>A0A813F6Q7_POLGL</name>
<dbReference type="InterPro" id="IPR001509">
    <property type="entry name" value="Epimerase_deHydtase"/>
</dbReference>
<evidence type="ECO:0000256" key="1">
    <source>
        <dbReference type="ARBA" id="ARBA00007637"/>
    </source>
</evidence>
<dbReference type="SUPFAM" id="SSF51735">
    <property type="entry name" value="NAD(P)-binding Rossmann-fold domains"/>
    <property type="match status" value="1"/>
</dbReference>